<dbReference type="Pfam" id="PF01266">
    <property type="entry name" value="DAO"/>
    <property type="match status" value="1"/>
</dbReference>
<proteinExistence type="inferred from homology"/>
<dbReference type="InterPro" id="IPR023209">
    <property type="entry name" value="DAO"/>
</dbReference>
<sequence length="375" mass="40227">MSTTRQKLIVVLGAGVHGLHAALALLEAGYAVTILSKHLPGDSNPNYCSPWSVTNWASDVSVVDPETQQWYLDAYKYWADLSTDGDDTNGAGVSRRTYISYCEEANPSLLAAGASAFWYSDAVLSFKILPQESLPPGVKFGYSFGSFCLNSPKYLSYIQTRILALSGTIIRTALPTGQNLASVLQTARKTLQSNGLRDDVFAFVNATGLGARELVGDETMFPIRSHAIFLKGEAKGMSDRLEAGLSNMVAMGGALPISYVSPRVGEGISFLGGYMEEGVWSTDPSPVIVERLLDRAKLLAPELLDANGNFEVVSVGLGLRPHRASGVRVEIERVQGKDGEEVAVVHDYGHGHGGFIKAIGSAKKVVELVDKLGNE</sequence>
<dbReference type="GO" id="GO:0005737">
    <property type="term" value="C:cytoplasm"/>
    <property type="evidence" value="ECO:0007669"/>
    <property type="project" value="TreeGrafter"/>
</dbReference>
<keyword evidence="4 6" id="KW-0274">FAD</keyword>
<reference evidence="8 9" key="1">
    <citation type="journal article" date="2016" name="Nat. Commun.">
        <title>Ectomycorrhizal ecology is imprinted in the genome of the dominant symbiotic fungus Cenococcum geophilum.</title>
        <authorList>
            <consortium name="DOE Joint Genome Institute"/>
            <person name="Peter M."/>
            <person name="Kohler A."/>
            <person name="Ohm R.A."/>
            <person name="Kuo A."/>
            <person name="Krutzmann J."/>
            <person name="Morin E."/>
            <person name="Arend M."/>
            <person name="Barry K.W."/>
            <person name="Binder M."/>
            <person name="Choi C."/>
            <person name="Clum A."/>
            <person name="Copeland A."/>
            <person name="Grisel N."/>
            <person name="Haridas S."/>
            <person name="Kipfer T."/>
            <person name="LaButti K."/>
            <person name="Lindquist E."/>
            <person name="Lipzen A."/>
            <person name="Maire R."/>
            <person name="Meier B."/>
            <person name="Mihaltcheva S."/>
            <person name="Molinier V."/>
            <person name="Murat C."/>
            <person name="Poggeler S."/>
            <person name="Quandt C.A."/>
            <person name="Sperisen C."/>
            <person name="Tritt A."/>
            <person name="Tisserant E."/>
            <person name="Crous P.W."/>
            <person name="Henrissat B."/>
            <person name="Nehls U."/>
            <person name="Egli S."/>
            <person name="Spatafora J.W."/>
            <person name="Grigoriev I.V."/>
            <person name="Martin F.M."/>
        </authorList>
    </citation>
    <scope>NUCLEOTIDE SEQUENCE [LARGE SCALE GENOMIC DNA]</scope>
    <source>
        <strain evidence="8 9">CBS 459.81</strain>
    </source>
</reference>
<name>A0A8E2E6K0_9PEZI</name>
<dbReference type="AlphaFoldDB" id="A0A8E2E6K0"/>
<dbReference type="OrthoDB" id="2015447at2759"/>
<dbReference type="SUPFAM" id="SSF51971">
    <property type="entry name" value="Nucleotide-binding domain"/>
    <property type="match status" value="1"/>
</dbReference>
<dbReference type="GO" id="GO:0019478">
    <property type="term" value="P:D-amino acid catabolic process"/>
    <property type="evidence" value="ECO:0007669"/>
    <property type="project" value="TreeGrafter"/>
</dbReference>
<dbReference type="Proteomes" id="UP000250266">
    <property type="component" value="Unassembled WGS sequence"/>
</dbReference>
<feature type="binding site" evidence="6">
    <location>
        <position position="320"/>
    </location>
    <ligand>
        <name>D-dopa</name>
        <dbReference type="ChEBI" id="CHEBI:149689"/>
    </ligand>
</feature>
<gene>
    <name evidence="8" type="ORF">K432DRAFT_97243</name>
</gene>
<evidence type="ECO:0000313" key="9">
    <source>
        <dbReference type="Proteomes" id="UP000250266"/>
    </source>
</evidence>
<dbReference type="PIRSF" id="PIRSF000189">
    <property type="entry name" value="D-aa_oxidase"/>
    <property type="match status" value="1"/>
</dbReference>
<protein>
    <submittedName>
        <fullName evidence="8">Nucleotide-binding domain-containing protein</fullName>
    </submittedName>
</protein>
<dbReference type="Gene3D" id="3.40.50.720">
    <property type="entry name" value="NAD(P)-binding Rossmann-like Domain"/>
    <property type="match status" value="1"/>
</dbReference>
<feature type="domain" description="FAD dependent oxidoreductase" evidence="7">
    <location>
        <begin position="9"/>
        <end position="368"/>
    </location>
</feature>
<evidence type="ECO:0000256" key="4">
    <source>
        <dbReference type="ARBA" id="ARBA00022827"/>
    </source>
</evidence>
<keyword evidence="5" id="KW-0560">Oxidoreductase</keyword>
<dbReference type="SUPFAM" id="SSF54373">
    <property type="entry name" value="FAD-linked reductases, C-terminal domain"/>
    <property type="match status" value="1"/>
</dbReference>
<dbReference type="InterPro" id="IPR006076">
    <property type="entry name" value="FAD-dep_OxRdtase"/>
</dbReference>
<keyword evidence="9" id="KW-1185">Reference proteome</keyword>
<comment type="cofactor">
    <cofactor evidence="1 6">
        <name>FAD</name>
        <dbReference type="ChEBI" id="CHEBI:57692"/>
    </cofactor>
</comment>
<organism evidence="8 9">
    <name type="scientific">Lepidopterella palustris CBS 459.81</name>
    <dbReference type="NCBI Taxonomy" id="1314670"/>
    <lineage>
        <taxon>Eukaryota</taxon>
        <taxon>Fungi</taxon>
        <taxon>Dikarya</taxon>
        <taxon>Ascomycota</taxon>
        <taxon>Pezizomycotina</taxon>
        <taxon>Dothideomycetes</taxon>
        <taxon>Pleosporomycetidae</taxon>
        <taxon>Mytilinidiales</taxon>
        <taxon>Argynnaceae</taxon>
        <taxon>Lepidopterella</taxon>
    </lineage>
</organism>
<feature type="binding site" evidence="6">
    <location>
        <position position="259"/>
    </location>
    <ligand>
        <name>D-dopa</name>
        <dbReference type="ChEBI" id="CHEBI:149689"/>
    </ligand>
</feature>
<dbReference type="GO" id="GO:0071949">
    <property type="term" value="F:FAD binding"/>
    <property type="evidence" value="ECO:0007669"/>
    <property type="project" value="InterPro"/>
</dbReference>
<evidence type="ECO:0000256" key="1">
    <source>
        <dbReference type="ARBA" id="ARBA00001974"/>
    </source>
</evidence>
<accession>A0A8E2E6K0</accession>
<dbReference type="Gene3D" id="3.30.9.10">
    <property type="entry name" value="D-Amino Acid Oxidase, subunit A, domain 2"/>
    <property type="match status" value="1"/>
</dbReference>
<dbReference type="GO" id="GO:0003884">
    <property type="term" value="F:D-amino-acid oxidase activity"/>
    <property type="evidence" value="ECO:0007669"/>
    <property type="project" value="InterPro"/>
</dbReference>
<evidence type="ECO:0000256" key="3">
    <source>
        <dbReference type="ARBA" id="ARBA00022630"/>
    </source>
</evidence>
<evidence type="ECO:0000256" key="2">
    <source>
        <dbReference type="ARBA" id="ARBA00006730"/>
    </source>
</evidence>
<dbReference type="PROSITE" id="PS50890">
    <property type="entry name" value="PUA"/>
    <property type="match status" value="1"/>
</dbReference>
<evidence type="ECO:0000313" key="8">
    <source>
        <dbReference type="EMBL" id="OCK78282.1"/>
    </source>
</evidence>
<comment type="similarity">
    <text evidence="2">Belongs to the DAMOX/DASOX family.</text>
</comment>
<evidence type="ECO:0000259" key="7">
    <source>
        <dbReference type="Pfam" id="PF01266"/>
    </source>
</evidence>
<keyword evidence="3" id="KW-0285">Flavoprotein</keyword>
<feature type="binding site" evidence="6">
    <location>
        <position position="207"/>
    </location>
    <ligand>
        <name>FAD</name>
        <dbReference type="ChEBI" id="CHEBI:57692"/>
    </ligand>
</feature>
<dbReference type="EMBL" id="KV745070">
    <property type="protein sequence ID" value="OCK78282.1"/>
    <property type="molecule type" value="Genomic_DNA"/>
</dbReference>
<evidence type="ECO:0000256" key="6">
    <source>
        <dbReference type="PIRSR" id="PIRSR000189-1"/>
    </source>
</evidence>
<dbReference type="PANTHER" id="PTHR11530">
    <property type="entry name" value="D-AMINO ACID OXIDASE"/>
    <property type="match status" value="1"/>
</dbReference>
<evidence type="ECO:0000256" key="5">
    <source>
        <dbReference type="ARBA" id="ARBA00023002"/>
    </source>
</evidence>
<dbReference type="PANTHER" id="PTHR11530:SF11">
    <property type="entry name" value="D-ASPARTATE OXIDASE"/>
    <property type="match status" value="1"/>
</dbReference>